<organism evidence="4 5">
    <name type="scientific">Secundilactobacillus paracollinoides</name>
    <dbReference type="NCBI Taxonomy" id="240427"/>
    <lineage>
        <taxon>Bacteria</taxon>
        <taxon>Bacillati</taxon>
        <taxon>Bacillota</taxon>
        <taxon>Bacilli</taxon>
        <taxon>Lactobacillales</taxon>
        <taxon>Lactobacillaceae</taxon>
        <taxon>Secundilactobacillus</taxon>
    </lineage>
</organism>
<dbReference type="InterPro" id="IPR036597">
    <property type="entry name" value="Fido-like_dom_sf"/>
</dbReference>
<accession>A0A1B2J1Z5</accession>
<dbReference type="AlphaFoldDB" id="A0A1B2J1Z5"/>
<dbReference type="GO" id="GO:0005524">
    <property type="term" value="F:ATP binding"/>
    <property type="evidence" value="ECO:0007669"/>
    <property type="project" value="UniProtKB-KW"/>
</dbReference>
<evidence type="ECO:0000313" key="4">
    <source>
        <dbReference type="EMBL" id="ANZ68334.1"/>
    </source>
</evidence>
<sequence>MDYQLLSKYKYNDSGAIRSVEAVEREYQERLNGYSTVVSRLVPTLDIDLYAQVAKYPLFFVQTTSLLALVNKIFRHSAEIQDLSNTLPGVASEIYRRNLLTQEVYYTNKIEGVDVTKHEISTIIGDLDSKQAPQKRLTSTVRLYNSTTSGRVVSIHDLTDIRHIYDQLLDGEIPDSKLPDGQHFRKQPVYIGDELKKVHTPPRTESEIQESIISLIKFMNNDDILDVIKAIVSHFMFENTHPFYDGNGRTGRYLLSTYLAAKFDTYTGLSISTAIHAEQNRYYRAFKQADDYQNRADLTLFITQMLTIIVQGQQDVIQNLRVLTEQLDAAATRLHQQLSDDIQWTVAFVFAQSALFTEDAITGVKDTELVEFLFNDDPKRYHKVSVRRPIQELETQGVLHMIKERPLQHVIDDALIQK</sequence>
<feature type="active site" evidence="1">
    <location>
        <position position="241"/>
    </location>
</feature>
<dbReference type="STRING" id="240427.AYR62_03090"/>
<dbReference type="PROSITE" id="PS51459">
    <property type="entry name" value="FIDO"/>
    <property type="match status" value="1"/>
</dbReference>
<dbReference type="Gene3D" id="1.10.3290.10">
    <property type="entry name" value="Fido-like domain"/>
    <property type="match status" value="1"/>
</dbReference>
<protein>
    <recommendedName>
        <fullName evidence="3">Fido domain-containing protein</fullName>
    </recommendedName>
</protein>
<feature type="binding site" evidence="2">
    <location>
        <begin position="245"/>
        <end position="252"/>
    </location>
    <ligand>
        <name>ATP</name>
        <dbReference type="ChEBI" id="CHEBI:30616"/>
    </ligand>
</feature>
<dbReference type="InterPro" id="IPR003812">
    <property type="entry name" value="Fido"/>
</dbReference>
<proteinExistence type="predicted"/>
<dbReference type="EMBL" id="CP014924">
    <property type="protein sequence ID" value="ANZ68334.1"/>
    <property type="molecule type" value="Genomic_DNA"/>
</dbReference>
<dbReference type="InterPro" id="IPR040198">
    <property type="entry name" value="Fido_containing"/>
</dbReference>
<keyword evidence="2" id="KW-0067">ATP-binding</keyword>
<evidence type="ECO:0000256" key="1">
    <source>
        <dbReference type="PIRSR" id="PIRSR640198-1"/>
    </source>
</evidence>
<reference evidence="4 5" key="1">
    <citation type="submission" date="2016-03" db="EMBL/GenBank/DDBJ databases">
        <title>Pediococcus and Lactobacillus from brewery environment - whole genome sequencing and assembly.</title>
        <authorList>
            <person name="Behr J."/>
            <person name="Geissler A.J."/>
            <person name="Vogel R.F."/>
        </authorList>
    </citation>
    <scope>NUCLEOTIDE SEQUENCE [LARGE SCALE GENOMIC DNA]</scope>
    <source>
        <strain evidence="4 5">TMW 1.1995</strain>
    </source>
</reference>
<name>A0A1B2J1Z5_9LACO</name>
<gene>
    <name evidence="4" type="ORF">AYR63_15180</name>
</gene>
<evidence type="ECO:0000256" key="2">
    <source>
        <dbReference type="PIRSR" id="PIRSR640198-2"/>
    </source>
</evidence>
<feature type="domain" description="Fido" evidence="3">
    <location>
        <begin position="156"/>
        <end position="304"/>
    </location>
</feature>
<feature type="binding site" evidence="2">
    <location>
        <begin position="282"/>
        <end position="283"/>
    </location>
    <ligand>
        <name>ATP</name>
        <dbReference type="ChEBI" id="CHEBI:30616"/>
    </ligand>
</feature>
<dbReference type="Pfam" id="PF02661">
    <property type="entry name" value="Fic"/>
    <property type="match status" value="1"/>
</dbReference>
<dbReference type="Proteomes" id="UP000093267">
    <property type="component" value="Chromosome"/>
</dbReference>
<evidence type="ECO:0000259" key="3">
    <source>
        <dbReference type="PROSITE" id="PS51459"/>
    </source>
</evidence>
<dbReference type="PANTHER" id="PTHR13504:SF40">
    <property type="entry name" value="FIDO DOMAIN-CONTAINING PROTEIN"/>
    <property type="match status" value="1"/>
</dbReference>
<keyword evidence="2" id="KW-0547">Nucleotide-binding</keyword>
<dbReference type="PANTHER" id="PTHR13504">
    <property type="entry name" value="FIDO DOMAIN-CONTAINING PROTEIN DDB_G0283145"/>
    <property type="match status" value="1"/>
</dbReference>
<keyword evidence="5" id="KW-1185">Reference proteome</keyword>
<dbReference type="SUPFAM" id="SSF140931">
    <property type="entry name" value="Fic-like"/>
    <property type="match status" value="1"/>
</dbReference>
<evidence type="ECO:0000313" key="5">
    <source>
        <dbReference type="Proteomes" id="UP000093267"/>
    </source>
</evidence>
<dbReference type="KEGG" id="lpd:AYR62_03090"/>